<dbReference type="InterPro" id="IPR036570">
    <property type="entry name" value="HORMA_dom_sf"/>
</dbReference>
<evidence type="ECO:0000313" key="9">
    <source>
        <dbReference type="Proteomes" id="UP000184188"/>
    </source>
</evidence>
<evidence type="ECO:0000256" key="5">
    <source>
        <dbReference type="ARBA" id="ARBA00023254"/>
    </source>
</evidence>
<evidence type="ECO:0000256" key="2">
    <source>
        <dbReference type="ARBA" id="ARBA00004286"/>
    </source>
</evidence>
<dbReference type="InterPro" id="IPR051294">
    <property type="entry name" value="HORMA_MeioticProgression"/>
</dbReference>
<reference evidence="9" key="1">
    <citation type="journal article" date="2017" name="Genome Biol.">
        <title>Comparative genomics reveals high biological diversity and specific adaptations in the industrially and medically important fungal genus Aspergillus.</title>
        <authorList>
            <person name="de Vries R.P."/>
            <person name="Riley R."/>
            <person name="Wiebenga A."/>
            <person name="Aguilar-Osorio G."/>
            <person name="Amillis S."/>
            <person name="Uchima C.A."/>
            <person name="Anderluh G."/>
            <person name="Asadollahi M."/>
            <person name="Askin M."/>
            <person name="Barry K."/>
            <person name="Battaglia E."/>
            <person name="Bayram O."/>
            <person name="Benocci T."/>
            <person name="Braus-Stromeyer S.A."/>
            <person name="Caldana C."/>
            <person name="Canovas D."/>
            <person name="Cerqueira G.C."/>
            <person name="Chen F."/>
            <person name="Chen W."/>
            <person name="Choi C."/>
            <person name="Clum A."/>
            <person name="Dos Santos R.A."/>
            <person name="Damasio A.R."/>
            <person name="Diallinas G."/>
            <person name="Emri T."/>
            <person name="Fekete E."/>
            <person name="Flipphi M."/>
            <person name="Freyberg S."/>
            <person name="Gallo A."/>
            <person name="Gournas C."/>
            <person name="Habgood R."/>
            <person name="Hainaut M."/>
            <person name="Harispe M.L."/>
            <person name="Henrissat B."/>
            <person name="Hilden K.S."/>
            <person name="Hope R."/>
            <person name="Hossain A."/>
            <person name="Karabika E."/>
            <person name="Karaffa L."/>
            <person name="Karanyi Z."/>
            <person name="Krasevec N."/>
            <person name="Kuo A."/>
            <person name="Kusch H."/>
            <person name="LaButti K."/>
            <person name="Lagendijk E.L."/>
            <person name="Lapidus A."/>
            <person name="Levasseur A."/>
            <person name="Lindquist E."/>
            <person name="Lipzen A."/>
            <person name="Logrieco A.F."/>
            <person name="MacCabe A."/>
            <person name="Maekelae M.R."/>
            <person name="Malavazi I."/>
            <person name="Melin P."/>
            <person name="Meyer V."/>
            <person name="Mielnichuk N."/>
            <person name="Miskei M."/>
            <person name="Molnar A.P."/>
            <person name="Mule G."/>
            <person name="Ngan C.Y."/>
            <person name="Orejas M."/>
            <person name="Orosz E."/>
            <person name="Ouedraogo J.P."/>
            <person name="Overkamp K.M."/>
            <person name="Park H.-S."/>
            <person name="Perrone G."/>
            <person name="Piumi F."/>
            <person name="Punt P.J."/>
            <person name="Ram A.F."/>
            <person name="Ramon A."/>
            <person name="Rauscher S."/>
            <person name="Record E."/>
            <person name="Riano-Pachon D.M."/>
            <person name="Robert V."/>
            <person name="Roehrig J."/>
            <person name="Ruller R."/>
            <person name="Salamov A."/>
            <person name="Salih N.S."/>
            <person name="Samson R.A."/>
            <person name="Sandor E."/>
            <person name="Sanguinetti M."/>
            <person name="Schuetze T."/>
            <person name="Sepcic K."/>
            <person name="Shelest E."/>
            <person name="Sherlock G."/>
            <person name="Sophianopoulou V."/>
            <person name="Squina F.M."/>
            <person name="Sun H."/>
            <person name="Susca A."/>
            <person name="Todd R.B."/>
            <person name="Tsang A."/>
            <person name="Unkles S.E."/>
            <person name="van de Wiele N."/>
            <person name="van Rossen-Uffink D."/>
            <person name="Oliveira J.V."/>
            <person name="Vesth T.C."/>
            <person name="Visser J."/>
            <person name="Yu J.-H."/>
            <person name="Zhou M."/>
            <person name="Andersen M.R."/>
            <person name="Archer D.B."/>
            <person name="Baker S.E."/>
            <person name="Benoit I."/>
            <person name="Brakhage A.A."/>
            <person name="Braus G.H."/>
            <person name="Fischer R."/>
            <person name="Frisvad J.C."/>
            <person name="Goldman G.H."/>
            <person name="Houbraken J."/>
            <person name="Oakley B."/>
            <person name="Pocsi I."/>
            <person name="Scazzocchio C."/>
            <person name="Seiboth B."/>
            <person name="vanKuyk P.A."/>
            <person name="Wortman J."/>
            <person name="Dyer P.S."/>
            <person name="Grigoriev I.V."/>
        </authorList>
    </citation>
    <scope>NUCLEOTIDE SEQUENCE [LARGE SCALE GENOMIC DNA]</scope>
    <source>
        <strain evidence="9">CBS 506.65</strain>
    </source>
</reference>
<dbReference type="Gene3D" id="3.30.40.10">
    <property type="entry name" value="Zinc/RING finger domain, C3HC4 (zinc finger)"/>
    <property type="match status" value="1"/>
</dbReference>
<dbReference type="AlphaFoldDB" id="A0A1L9SQ03"/>
<dbReference type="STRING" id="1073090.A0A1L9SQ03"/>
<dbReference type="VEuPathDB" id="FungiDB:ASPZODRAFT_61443"/>
<evidence type="ECO:0000259" key="7">
    <source>
        <dbReference type="PROSITE" id="PS50815"/>
    </source>
</evidence>
<dbReference type="PANTHER" id="PTHR48225:SF7">
    <property type="entry name" value="MEIOSIS-SPECIFIC PROTEIN HOP1"/>
    <property type="match status" value="1"/>
</dbReference>
<dbReference type="GO" id="GO:0005694">
    <property type="term" value="C:chromosome"/>
    <property type="evidence" value="ECO:0007669"/>
    <property type="project" value="UniProtKB-SubCell"/>
</dbReference>
<evidence type="ECO:0000256" key="4">
    <source>
        <dbReference type="ARBA" id="ARBA00023242"/>
    </source>
</evidence>
<sequence>MPATTERDQNGQVSEPEIRDGLQLQHQQSLEMVQIMLHVTLGTLFYLREFLPLECFDDRDLKQAHREQKFSYEDFVSSSGAPSSLSESVSEQTFGQRKRGQPLKILLRNTNPKTDMILDLLEHGIFDALKKRVLEAIQLTVVVDKEAPENVLETYTFSFKYTSQSTDPNSCLESLSLDPVGCVADMRTTQAARTGLEMIVRRLITLSAFLPILPNKRSLGIHLFYTKDCSPDYDPPGFTASKDDIIRYPLEENWRKESQSCGSMTTADHKVGLRVTSMKWTGPDLEGSDAAPAIPEDIEYHDEVVRGSDIGFPEDEELSSQAEKAKNKNEGTTQSTSIHGDMSQVAESSLESTQARQDIMGKQRLQQMIPTSSFYSGSDLVPTQPLHAKPVKDIESEKLSQITTEKFVLSAAKAAEIKAYRLLQDHNESERGMVDCQCDWDGEEPEMLECSFCRTRQHLICYGYRNKQDARLPDIHACYKCLLLPNEPRVLRSIQDLVPLRRALLVILDDGYPLKIGDLGEKIHCSGPTAKQITDELKKRGILESTPGSKARGFSRTGLPRYRIVETEEARQTMEEKILNPMAKIDDHYVHSGTHTGRKQAEKDDSSADSNDDGEDKQETPRMSLRQTRKRKQLDEKATPKSAASTRVTRSSEAAVAPATPTSAVSTRVTRSSEAAAQATLAKDSPDGDQSLRRSSRKKRKMSNYRHLIDIGASPSGDEK</sequence>
<name>A0A1L9SQ03_9EURO</name>
<dbReference type="EMBL" id="KV878338">
    <property type="protein sequence ID" value="OJJ49137.1"/>
    <property type="molecule type" value="Genomic_DNA"/>
</dbReference>
<keyword evidence="5" id="KW-0469">Meiosis</keyword>
<dbReference type="OrthoDB" id="1928087at2759"/>
<dbReference type="SUPFAM" id="SSF56019">
    <property type="entry name" value="The spindle assembly checkpoint protein mad2"/>
    <property type="match status" value="1"/>
</dbReference>
<feature type="domain" description="HORMA" evidence="7">
    <location>
        <begin position="27"/>
        <end position="275"/>
    </location>
</feature>
<dbReference type="RefSeq" id="XP_022583647.1">
    <property type="nucleotide sequence ID" value="XM_022728988.1"/>
</dbReference>
<dbReference type="GO" id="GO:0051598">
    <property type="term" value="P:meiotic recombination checkpoint signaling"/>
    <property type="evidence" value="ECO:0007669"/>
    <property type="project" value="TreeGrafter"/>
</dbReference>
<dbReference type="PROSITE" id="PS50815">
    <property type="entry name" value="HORMA"/>
    <property type="match status" value="1"/>
</dbReference>
<comment type="subcellular location">
    <subcellularLocation>
        <location evidence="2">Chromosome</location>
    </subcellularLocation>
    <subcellularLocation>
        <location evidence="1">Nucleus</location>
    </subcellularLocation>
</comment>
<accession>A0A1L9SQ03</accession>
<dbReference type="GO" id="GO:0005634">
    <property type="term" value="C:nucleus"/>
    <property type="evidence" value="ECO:0007669"/>
    <property type="project" value="UniProtKB-SubCell"/>
</dbReference>
<evidence type="ECO:0000256" key="6">
    <source>
        <dbReference type="SAM" id="MobiDB-lite"/>
    </source>
</evidence>
<feature type="region of interest" description="Disordered" evidence="6">
    <location>
        <begin position="592"/>
        <end position="720"/>
    </location>
</feature>
<keyword evidence="4" id="KW-0539">Nucleus</keyword>
<proteinExistence type="predicted"/>
<evidence type="ECO:0000256" key="3">
    <source>
        <dbReference type="ARBA" id="ARBA00022454"/>
    </source>
</evidence>
<protein>
    <recommendedName>
        <fullName evidence="7">HORMA domain-containing protein</fullName>
    </recommendedName>
</protein>
<dbReference type="SUPFAM" id="SSF57903">
    <property type="entry name" value="FYVE/PHD zinc finger"/>
    <property type="match status" value="1"/>
</dbReference>
<keyword evidence="9" id="KW-1185">Reference proteome</keyword>
<dbReference type="Pfam" id="PF02301">
    <property type="entry name" value="HORMA"/>
    <property type="match status" value="1"/>
</dbReference>
<feature type="compositionally biased region" description="Basic residues" evidence="6">
    <location>
        <begin position="694"/>
        <end position="704"/>
    </location>
</feature>
<dbReference type="PANTHER" id="PTHR48225">
    <property type="entry name" value="HORMA DOMAIN-CONTAINING PROTEIN 1"/>
    <property type="match status" value="1"/>
</dbReference>
<organism evidence="8 9">
    <name type="scientific">Penicilliopsis zonata CBS 506.65</name>
    <dbReference type="NCBI Taxonomy" id="1073090"/>
    <lineage>
        <taxon>Eukaryota</taxon>
        <taxon>Fungi</taxon>
        <taxon>Dikarya</taxon>
        <taxon>Ascomycota</taxon>
        <taxon>Pezizomycotina</taxon>
        <taxon>Eurotiomycetes</taxon>
        <taxon>Eurotiomycetidae</taxon>
        <taxon>Eurotiales</taxon>
        <taxon>Aspergillaceae</taxon>
        <taxon>Penicilliopsis</taxon>
    </lineage>
</organism>
<feature type="region of interest" description="Disordered" evidence="6">
    <location>
        <begin position="310"/>
        <end position="350"/>
    </location>
</feature>
<evidence type="ECO:0000313" key="8">
    <source>
        <dbReference type="EMBL" id="OJJ49137.1"/>
    </source>
</evidence>
<feature type="compositionally biased region" description="Polar residues" evidence="6">
    <location>
        <begin position="642"/>
        <end position="652"/>
    </location>
</feature>
<dbReference type="InterPro" id="IPR013083">
    <property type="entry name" value="Znf_RING/FYVE/PHD"/>
</dbReference>
<dbReference type="Proteomes" id="UP000184188">
    <property type="component" value="Unassembled WGS sequence"/>
</dbReference>
<feature type="compositionally biased region" description="Low complexity" evidence="6">
    <location>
        <begin position="654"/>
        <end position="673"/>
    </location>
</feature>
<gene>
    <name evidence="8" type="ORF">ASPZODRAFT_61443</name>
</gene>
<keyword evidence="3" id="KW-0158">Chromosome</keyword>
<dbReference type="Gene3D" id="3.30.900.10">
    <property type="entry name" value="HORMA domain"/>
    <property type="match status" value="1"/>
</dbReference>
<dbReference type="GeneID" id="34615452"/>
<evidence type="ECO:0000256" key="1">
    <source>
        <dbReference type="ARBA" id="ARBA00004123"/>
    </source>
</evidence>
<dbReference type="InterPro" id="IPR036390">
    <property type="entry name" value="WH_DNA-bd_sf"/>
</dbReference>
<dbReference type="InterPro" id="IPR011011">
    <property type="entry name" value="Znf_FYVE_PHD"/>
</dbReference>
<dbReference type="GO" id="GO:0007130">
    <property type="term" value="P:synaptonemal complex assembly"/>
    <property type="evidence" value="ECO:0007669"/>
    <property type="project" value="TreeGrafter"/>
</dbReference>
<dbReference type="SUPFAM" id="SSF46785">
    <property type="entry name" value="Winged helix' DNA-binding domain"/>
    <property type="match status" value="1"/>
</dbReference>
<dbReference type="InterPro" id="IPR003511">
    <property type="entry name" value="HORMA_dom"/>
</dbReference>